<protein>
    <submittedName>
        <fullName evidence="2">Quinol monooxygenase YgiN</fullName>
    </submittedName>
</protein>
<evidence type="ECO:0000313" key="3">
    <source>
        <dbReference type="Proteomes" id="UP000198510"/>
    </source>
</evidence>
<gene>
    <name evidence="2" type="ORF">SAMN05421823_10386</name>
</gene>
<reference evidence="2 3" key="1">
    <citation type="submission" date="2016-10" db="EMBL/GenBank/DDBJ databases">
        <authorList>
            <person name="de Groot N.N."/>
        </authorList>
    </citation>
    <scope>NUCLEOTIDE SEQUENCE [LARGE SCALE GENOMIC DNA]</scope>
    <source>
        <strain evidence="2 3">DSM 25186</strain>
    </source>
</reference>
<name>A0A1G9DDG4_9BACT</name>
<dbReference type="OrthoDB" id="1120859at2"/>
<keyword evidence="2" id="KW-0503">Monooxygenase</keyword>
<dbReference type="Gene3D" id="3.30.70.100">
    <property type="match status" value="1"/>
</dbReference>
<dbReference type="EMBL" id="FNFO01000003">
    <property type="protein sequence ID" value="SDK61905.1"/>
    <property type="molecule type" value="Genomic_DNA"/>
</dbReference>
<dbReference type="Pfam" id="PF03992">
    <property type="entry name" value="ABM"/>
    <property type="match status" value="1"/>
</dbReference>
<evidence type="ECO:0000313" key="2">
    <source>
        <dbReference type="EMBL" id="SDK61905.1"/>
    </source>
</evidence>
<dbReference type="GO" id="GO:0004497">
    <property type="term" value="F:monooxygenase activity"/>
    <property type="evidence" value="ECO:0007669"/>
    <property type="project" value="UniProtKB-KW"/>
</dbReference>
<dbReference type="SUPFAM" id="SSF54909">
    <property type="entry name" value="Dimeric alpha+beta barrel"/>
    <property type="match status" value="1"/>
</dbReference>
<organism evidence="2 3">
    <name type="scientific">Catalinimonas alkaloidigena</name>
    <dbReference type="NCBI Taxonomy" id="1075417"/>
    <lineage>
        <taxon>Bacteria</taxon>
        <taxon>Pseudomonadati</taxon>
        <taxon>Bacteroidota</taxon>
        <taxon>Cytophagia</taxon>
        <taxon>Cytophagales</taxon>
        <taxon>Catalimonadaceae</taxon>
        <taxon>Catalinimonas</taxon>
    </lineage>
</organism>
<keyword evidence="2" id="KW-0560">Oxidoreductase</keyword>
<accession>A0A1G9DDG4</accession>
<dbReference type="Proteomes" id="UP000198510">
    <property type="component" value="Unassembled WGS sequence"/>
</dbReference>
<dbReference type="RefSeq" id="WP_089680972.1">
    <property type="nucleotide sequence ID" value="NZ_FNFO01000003.1"/>
</dbReference>
<dbReference type="InterPro" id="IPR007138">
    <property type="entry name" value="ABM_dom"/>
</dbReference>
<dbReference type="STRING" id="1075417.SAMN05421823_10386"/>
<dbReference type="InterPro" id="IPR011008">
    <property type="entry name" value="Dimeric_a/b-barrel"/>
</dbReference>
<feature type="domain" description="ABM" evidence="1">
    <location>
        <begin position="2"/>
        <end position="91"/>
    </location>
</feature>
<dbReference type="PROSITE" id="PS51725">
    <property type="entry name" value="ABM"/>
    <property type="match status" value="1"/>
</dbReference>
<proteinExistence type="predicted"/>
<dbReference type="AlphaFoldDB" id="A0A1G9DDG4"/>
<sequence>MVIRIVRLVFREDSVEEFLRIFQRTSPHIRHFEGCQHLELLHDCTHPHVYYTYSYWESEAALEQYRHSPLFKQTWAETRQLFGGRPSAHSVQRVTQVT</sequence>
<evidence type="ECO:0000259" key="1">
    <source>
        <dbReference type="PROSITE" id="PS51725"/>
    </source>
</evidence>
<keyword evidence="3" id="KW-1185">Reference proteome</keyword>